<evidence type="ECO:0000313" key="9">
    <source>
        <dbReference type="Proteomes" id="UP001370590"/>
    </source>
</evidence>
<dbReference type="CDD" id="cd07731">
    <property type="entry name" value="ComA-like_MBL-fold"/>
    <property type="match status" value="1"/>
</dbReference>
<evidence type="ECO:0000256" key="2">
    <source>
        <dbReference type="ARBA" id="ARBA00022475"/>
    </source>
</evidence>
<feature type="transmembrane region" description="Helical" evidence="6">
    <location>
        <begin position="432"/>
        <end position="450"/>
    </location>
</feature>
<dbReference type="SMART" id="SM00849">
    <property type="entry name" value="Lactamase_B"/>
    <property type="match status" value="1"/>
</dbReference>
<evidence type="ECO:0000259" key="7">
    <source>
        <dbReference type="SMART" id="SM00849"/>
    </source>
</evidence>
<keyword evidence="4 6" id="KW-1133">Transmembrane helix</keyword>
<dbReference type="InterPro" id="IPR035681">
    <property type="entry name" value="ComA-like_MBL"/>
</dbReference>
<evidence type="ECO:0000256" key="1">
    <source>
        <dbReference type="ARBA" id="ARBA00004651"/>
    </source>
</evidence>
<comment type="caution">
    <text evidence="8">The sequence shown here is derived from an EMBL/GenBank/DDBJ whole genome shotgun (WGS) entry which is preliminary data.</text>
</comment>
<feature type="transmembrane region" description="Helical" evidence="6">
    <location>
        <begin position="16"/>
        <end position="35"/>
    </location>
</feature>
<dbReference type="EMBL" id="JAWMWH010000001">
    <property type="protein sequence ID" value="MEJ6400760.1"/>
    <property type="molecule type" value="Genomic_DNA"/>
</dbReference>
<dbReference type="Pfam" id="PF00753">
    <property type="entry name" value="Lactamase_B"/>
    <property type="match status" value="1"/>
</dbReference>
<feature type="domain" description="Metallo-beta-lactamase" evidence="7">
    <location>
        <begin position="461"/>
        <end position="666"/>
    </location>
</feature>
<dbReference type="NCBIfam" id="TIGR00361">
    <property type="entry name" value="ComEC_Rec2"/>
    <property type="match status" value="1"/>
</dbReference>
<feature type="transmembrane region" description="Helical" evidence="6">
    <location>
        <begin position="346"/>
        <end position="371"/>
    </location>
</feature>
<keyword evidence="5 6" id="KW-0472">Membrane</keyword>
<reference evidence="8 9" key="1">
    <citation type="submission" date="2023-10" db="EMBL/GenBank/DDBJ databases">
        <title>Nicoliella lavandulae sp. nov. isolated from Lavandula angustifolia flowers.</title>
        <authorList>
            <person name="Alcantara C."/>
            <person name="Zuniga M."/>
            <person name="Landete J.M."/>
            <person name="Monedero V."/>
        </authorList>
    </citation>
    <scope>NUCLEOTIDE SEQUENCE [LARGE SCALE GENOMIC DNA]</scope>
    <source>
        <strain evidence="8 9">Es01</strain>
    </source>
</reference>
<feature type="transmembrane region" description="Helical" evidence="6">
    <location>
        <begin position="203"/>
        <end position="225"/>
    </location>
</feature>
<comment type="subcellular location">
    <subcellularLocation>
        <location evidence="1">Cell membrane</location>
        <topology evidence="1">Multi-pass membrane protein</topology>
    </subcellularLocation>
</comment>
<dbReference type="InterPro" id="IPR052159">
    <property type="entry name" value="Competence_DNA_uptake"/>
</dbReference>
<keyword evidence="3 6" id="KW-0812">Transmembrane</keyword>
<gene>
    <name evidence="8" type="ORF">R4146_06245</name>
</gene>
<dbReference type="PANTHER" id="PTHR30619:SF7">
    <property type="entry name" value="BETA-LACTAMASE DOMAIN PROTEIN"/>
    <property type="match status" value="1"/>
</dbReference>
<dbReference type="InterPro" id="IPR001279">
    <property type="entry name" value="Metallo-B-lactamas"/>
</dbReference>
<sequence>MGLIIIRIIALRQIRLMLVALGLGGLMVMICIYNLHSLDQQRLPVSKNQTMLIKVQADALKIKPGYFYGQATLLATDDKVLVSGPIKTDAELAQWSNMDQTKLIQVTGDVQLIEPATNRNQFNPKRYYETQNITNSVKIKQLHHIMNSNHWSITDAIHTFRKRMINYANQLPHPLNLYVLSLIIGEASADVYDEVIGVKQLGLIHLFSISGLHVYYFIMVVELLLIWMRVKREHYQILIMLVLPLYFIFSGSSVGLLRAILMVEASLLINYFNLRIKSLDIWAIALIINLMIAPRSLISLGTQLSYLLSLGLIFTSHFSFFKQTILMNMISIPLVIYHIYEWHLLTFIANLFILPLFTIIVFPIVIIGMLVYPILPMLSMWIAIVLHYFDVIVNWIGALPGNIVFGKPSIWFTLILIWLTLLLIGRATVKRTLLLFSCYVVAFISVHYPLQGEITYFDVGQGDSFLVREPFNRSVNLIDTGGKVVFGKQNVSEPTSYNAEKTSINYLKSIGISRIDNLFITHQDADHSGDLPAFLTKMRVDNLVIPIGMQNNDSFMAKISGKMDNTQLIQARFGMSFEKSLMNIYHPFTDGLGANEDSMVISTQVANRRFLFMGDLDQHGELEIIKALPQLTTNVLKVGHHGSKTSTSPSFLKQVNPQVAIISAGRNNRYGHPNQEVMNQLHAMNIKIYNTQVDGMITYRYGGIKNASFETQLKEGSQ</sequence>
<evidence type="ECO:0000256" key="3">
    <source>
        <dbReference type="ARBA" id="ARBA00022692"/>
    </source>
</evidence>
<dbReference type="PANTHER" id="PTHR30619">
    <property type="entry name" value="DNA INTERNALIZATION/COMPETENCE PROTEIN COMEC/REC2"/>
    <property type="match status" value="1"/>
</dbReference>
<dbReference type="NCBIfam" id="TIGR00360">
    <property type="entry name" value="ComEC_N-term"/>
    <property type="match status" value="1"/>
</dbReference>
<proteinExistence type="predicted"/>
<dbReference type="InterPro" id="IPR004477">
    <property type="entry name" value="ComEC_N"/>
</dbReference>
<dbReference type="Pfam" id="PF03772">
    <property type="entry name" value="Competence"/>
    <property type="match status" value="1"/>
</dbReference>
<dbReference type="Gene3D" id="3.60.15.10">
    <property type="entry name" value="Ribonuclease Z/Hydroxyacylglutathione hydrolase-like"/>
    <property type="match status" value="1"/>
</dbReference>
<dbReference type="Proteomes" id="UP001370590">
    <property type="component" value="Unassembled WGS sequence"/>
</dbReference>
<evidence type="ECO:0000256" key="6">
    <source>
        <dbReference type="SAM" id="Phobius"/>
    </source>
</evidence>
<organism evidence="8 9">
    <name type="scientific">Nicoliella lavandulae</name>
    <dbReference type="NCBI Taxonomy" id="3082954"/>
    <lineage>
        <taxon>Bacteria</taxon>
        <taxon>Bacillati</taxon>
        <taxon>Bacillota</taxon>
        <taxon>Bacilli</taxon>
        <taxon>Lactobacillales</taxon>
        <taxon>Lactobacillaceae</taxon>
        <taxon>Nicoliella</taxon>
    </lineage>
</organism>
<feature type="transmembrane region" description="Helical" evidence="6">
    <location>
        <begin position="378"/>
        <end position="397"/>
    </location>
</feature>
<feature type="transmembrane region" description="Helical" evidence="6">
    <location>
        <begin position="237"/>
        <end position="261"/>
    </location>
</feature>
<keyword evidence="9" id="KW-1185">Reference proteome</keyword>
<accession>A0ABU8SLH8</accession>
<name>A0ABU8SLH8_9LACO</name>
<evidence type="ECO:0000256" key="5">
    <source>
        <dbReference type="ARBA" id="ARBA00023136"/>
    </source>
</evidence>
<evidence type="ECO:0000256" key="4">
    <source>
        <dbReference type="ARBA" id="ARBA00022989"/>
    </source>
</evidence>
<dbReference type="InterPro" id="IPR036866">
    <property type="entry name" value="RibonucZ/Hydroxyglut_hydro"/>
</dbReference>
<keyword evidence="2" id="KW-1003">Cell membrane</keyword>
<feature type="transmembrane region" description="Helical" evidence="6">
    <location>
        <begin position="409"/>
        <end position="425"/>
    </location>
</feature>
<protein>
    <submittedName>
        <fullName evidence="8">DNA internalization-related competence protein ComEC/Rec2</fullName>
    </submittedName>
</protein>
<dbReference type="SUPFAM" id="SSF56281">
    <property type="entry name" value="Metallo-hydrolase/oxidoreductase"/>
    <property type="match status" value="1"/>
</dbReference>
<feature type="transmembrane region" description="Helical" evidence="6">
    <location>
        <begin position="281"/>
        <end position="308"/>
    </location>
</feature>
<dbReference type="InterPro" id="IPR004797">
    <property type="entry name" value="Competence_ComEC/Rec2"/>
</dbReference>
<evidence type="ECO:0000313" key="8">
    <source>
        <dbReference type="EMBL" id="MEJ6400760.1"/>
    </source>
</evidence>